<dbReference type="Pfam" id="PF16989">
    <property type="entry name" value="T6SS_VasJ"/>
    <property type="match status" value="1"/>
</dbReference>
<comment type="caution">
    <text evidence="3">The sequence shown here is derived from an EMBL/GenBank/DDBJ whole genome shotgun (WGS) entry which is preliminary data.</text>
</comment>
<keyword evidence="4" id="KW-1185">Reference proteome</keyword>
<gene>
    <name evidence="3" type="primary">tssA</name>
    <name evidence="3" type="ORF">GK011_06145</name>
</gene>
<feature type="domain" description="ImpA N-terminal" evidence="2">
    <location>
        <begin position="26"/>
        <end position="117"/>
    </location>
</feature>
<name>A0ABW9R953_9GAMM</name>
<sequence>MDITSQHPWHALLQTPLTPEQITQALSEDDPQWDAIDSQMVKLGSLTHSSLNIAELQLQVITLLAEKSKDFRLMVHLLRTLQHAGKPDELMLAVSLLSTYVRHFWDSAWPQNRQHKKRFAGQILKRFAGADSKFRMSASDVQRESMQGLLAQLAQVWHSLEPDLAQEVDDLRSGYARPPERFTATQEKAEAPATASAPPAVDTSPVLAIDRSSDKAWRQTLLQMADTLCEIQPDAAIGYRVRRYAVWGALTAPPVAQADGRTPLAAVASDRTADYLARIANADLTLWQQVEQSLTLAPYWLDGHVLSAQIALRLGYEQVAQAIREELRDFLTRIPALATLFFSDMTAFLSADSADWLQQKEEPAGGSSVIEQDEIWHCFQQQGLEAALHRLNTQPQQSDPREHFYRQLLGAQLMEKAGLASLAQQQYQSLLQLGQQMQLSTWEPSLIVLLTEKQRQLKT</sequence>
<evidence type="ECO:0000259" key="2">
    <source>
        <dbReference type="Pfam" id="PF06812"/>
    </source>
</evidence>
<dbReference type="RefSeq" id="WP_154751860.1">
    <property type="nucleotide sequence ID" value="NZ_WLZX01000002.1"/>
</dbReference>
<organism evidence="3 4">
    <name type="scientific">Erwinia sorbitola</name>
    <dbReference type="NCBI Taxonomy" id="2681984"/>
    <lineage>
        <taxon>Bacteria</taxon>
        <taxon>Pseudomonadati</taxon>
        <taxon>Pseudomonadota</taxon>
        <taxon>Gammaproteobacteria</taxon>
        <taxon>Enterobacterales</taxon>
        <taxon>Erwiniaceae</taxon>
        <taxon>Erwinia</taxon>
    </lineage>
</organism>
<evidence type="ECO:0000313" key="3">
    <source>
        <dbReference type="EMBL" id="MTD26526.1"/>
    </source>
</evidence>
<dbReference type="Pfam" id="PF06812">
    <property type="entry name" value="ImpA_N"/>
    <property type="match status" value="1"/>
</dbReference>
<feature type="compositionally biased region" description="Low complexity" evidence="1">
    <location>
        <begin position="191"/>
        <end position="201"/>
    </location>
</feature>
<dbReference type="Proteomes" id="UP000480164">
    <property type="component" value="Unassembled WGS sequence"/>
</dbReference>
<accession>A0ABW9R953</accession>
<evidence type="ECO:0000313" key="4">
    <source>
        <dbReference type="Proteomes" id="UP000480164"/>
    </source>
</evidence>
<dbReference type="PANTHER" id="PTHR37024:SF3">
    <property type="entry name" value="TYPE VI SECRETION SYSTEM PROTEIN TSSA"/>
    <property type="match status" value="1"/>
</dbReference>
<protein>
    <submittedName>
        <fullName evidence="3">Type VI secretion system protein TssA</fullName>
    </submittedName>
</protein>
<dbReference type="NCBIfam" id="TIGR03362">
    <property type="entry name" value="VI_chp_7"/>
    <property type="match status" value="1"/>
</dbReference>
<dbReference type="PANTHER" id="PTHR37024">
    <property type="entry name" value="TYPE VI SECRETION SYSTEM DUF2094 AND IMPA-RELATED DOMAIN PROTEIN"/>
    <property type="match status" value="1"/>
</dbReference>
<dbReference type="InterPro" id="IPR010657">
    <property type="entry name" value="ImpA_N"/>
</dbReference>
<reference evidence="3 4" key="1">
    <citation type="submission" date="2019-11" db="EMBL/GenBank/DDBJ databases">
        <title>Erwinia sp. nov., isolated from feces of birds in Tibet plateau of China.</title>
        <authorList>
            <person name="Ge Y."/>
        </authorList>
    </citation>
    <scope>NUCLEOTIDE SEQUENCE [LARGE SCALE GENOMIC DNA]</scope>
    <source>
        <strain evidence="3 4">J316</strain>
    </source>
</reference>
<proteinExistence type="predicted"/>
<dbReference type="InterPro" id="IPR017739">
    <property type="entry name" value="T6SS-assoc_VCA0119"/>
</dbReference>
<feature type="region of interest" description="Disordered" evidence="1">
    <location>
        <begin position="181"/>
        <end position="201"/>
    </location>
</feature>
<evidence type="ECO:0000256" key="1">
    <source>
        <dbReference type="SAM" id="MobiDB-lite"/>
    </source>
</evidence>
<dbReference type="EMBL" id="WLZX01000002">
    <property type="protein sequence ID" value="MTD26526.1"/>
    <property type="molecule type" value="Genomic_DNA"/>
</dbReference>